<proteinExistence type="inferred from homology"/>
<keyword evidence="3 11" id="KW-1133">Transmembrane helix</keyword>
<dbReference type="Pfam" id="PF00001">
    <property type="entry name" value="7tm_1"/>
    <property type="match status" value="1"/>
</dbReference>
<evidence type="ECO:0000256" key="10">
    <source>
        <dbReference type="SAM" id="MobiDB-lite"/>
    </source>
</evidence>
<evidence type="ECO:0000256" key="1">
    <source>
        <dbReference type="ARBA" id="ARBA00004141"/>
    </source>
</evidence>
<comment type="similarity">
    <text evidence="9">Belongs to the G-protein coupled receptor 1 family.</text>
</comment>
<evidence type="ECO:0000256" key="9">
    <source>
        <dbReference type="RuleBase" id="RU000688"/>
    </source>
</evidence>
<keyword evidence="14" id="KW-1185">Reference proteome</keyword>
<evidence type="ECO:0000259" key="12">
    <source>
        <dbReference type="PROSITE" id="PS50262"/>
    </source>
</evidence>
<feature type="transmembrane region" description="Helical" evidence="11">
    <location>
        <begin position="146"/>
        <end position="169"/>
    </location>
</feature>
<reference evidence="13 14" key="1">
    <citation type="submission" date="2024-07" db="EMBL/GenBank/DDBJ databases">
        <title>Enhanced genomic and transcriptomic resources for Trichinella pseudospiralis and T. spiralis underpin the discovery of pronounced molecular differences between stages and species.</title>
        <authorList>
            <person name="Pasi K.K."/>
            <person name="La Rosa G."/>
            <person name="Gomez-Morales M.A."/>
            <person name="Tosini F."/>
            <person name="Sumanam S."/>
            <person name="Young N.D."/>
            <person name="Chang B.C."/>
            <person name="Robin G.B."/>
        </authorList>
    </citation>
    <scope>NUCLEOTIDE SEQUENCE [LARGE SCALE GENOMIC DNA]</scope>
    <source>
        <strain evidence="13">ISS534</strain>
    </source>
</reference>
<dbReference type="SUPFAM" id="SSF81321">
    <property type="entry name" value="Family A G protein-coupled receptor-like"/>
    <property type="match status" value="1"/>
</dbReference>
<gene>
    <name evidence="13" type="ORF">TSPI_03009</name>
</gene>
<feature type="transmembrane region" description="Helical" evidence="11">
    <location>
        <begin position="190"/>
        <end position="210"/>
    </location>
</feature>
<organism evidence="13 14">
    <name type="scientific">Trichinella spiralis</name>
    <name type="common">Trichina worm</name>
    <dbReference type="NCBI Taxonomy" id="6334"/>
    <lineage>
        <taxon>Eukaryota</taxon>
        <taxon>Metazoa</taxon>
        <taxon>Ecdysozoa</taxon>
        <taxon>Nematoda</taxon>
        <taxon>Enoplea</taxon>
        <taxon>Dorylaimia</taxon>
        <taxon>Trichinellida</taxon>
        <taxon>Trichinellidae</taxon>
        <taxon>Trichinella</taxon>
    </lineage>
</organism>
<evidence type="ECO:0000256" key="5">
    <source>
        <dbReference type="ARBA" id="ARBA00023136"/>
    </source>
</evidence>
<keyword evidence="6" id="KW-1015">Disulfide bond</keyword>
<dbReference type="EMBL" id="JBEUSY010000528">
    <property type="protein sequence ID" value="KAL1227981.1"/>
    <property type="molecule type" value="Genomic_DNA"/>
</dbReference>
<evidence type="ECO:0000256" key="6">
    <source>
        <dbReference type="ARBA" id="ARBA00023157"/>
    </source>
</evidence>
<dbReference type="InterPro" id="IPR017452">
    <property type="entry name" value="GPCR_Rhodpsn_7TM"/>
</dbReference>
<sequence length="396" mass="45883">MFIVRLGQSYCTDIPDMMSTSFSLFKFLLSAHLREENGRFLNRWKNQKQKGVVNETDTSSFINVNVQWTVTCFLVLIIGIGVLGNVLIIILLLHSGVYRLNATGVFVLNLSCADLLFLIFCVPFQGTVYVLNHWPYGFWMCKTTHFFQYVTMFASIWLLTVMSVDRYFALRYPLKAVAFRTSKMATRYSLFVWSLSCVVSSPWAFLYTTIRLADEHDTTATACLDIWSEDTFFLRKWMMLFIFFASFAFPTLVVIVMGWLVATSLWWSGKCGNRQQPQHTTLGIPQKAYYQRRRVASLVLVLALALFLCWLPHNISLIWINFGIIKVWDKQFFLFKVTAHMLSYLNSCINPFICYSMSRSLRKQRSIARTVSASKKTTDNANDHRLVDHNNDLEQN</sequence>
<feature type="domain" description="G-protein coupled receptors family 1 profile" evidence="12">
    <location>
        <begin position="84"/>
        <end position="354"/>
    </location>
</feature>
<dbReference type="Proteomes" id="UP001558632">
    <property type="component" value="Unassembled WGS sequence"/>
</dbReference>
<feature type="transmembrane region" description="Helical" evidence="11">
    <location>
        <begin position="295"/>
        <end position="313"/>
    </location>
</feature>
<feature type="transmembrane region" description="Helical" evidence="11">
    <location>
        <begin position="237"/>
        <end position="267"/>
    </location>
</feature>
<feature type="compositionally biased region" description="Basic and acidic residues" evidence="10">
    <location>
        <begin position="376"/>
        <end position="396"/>
    </location>
</feature>
<comment type="subcellular location">
    <subcellularLocation>
        <location evidence="1">Membrane</location>
        <topology evidence="1">Multi-pass membrane protein</topology>
    </subcellularLocation>
</comment>
<evidence type="ECO:0000256" key="8">
    <source>
        <dbReference type="ARBA" id="ARBA00023224"/>
    </source>
</evidence>
<feature type="transmembrane region" description="Helical" evidence="11">
    <location>
        <begin position="105"/>
        <end position="126"/>
    </location>
</feature>
<evidence type="ECO:0000256" key="2">
    <source>
        <dbReference type="ARBA" id="ARBA00022692"/>
    </source>
</evidence>
<keyword evidence="7 9" id="KW-0675">Receptor</keyword>
<protein>
    <submittedName>
        <fullName evidence="13">Galanin receptor 2a</fullName>
    </submittedName>
</protein>
<feature type="transmembrane region" description="Helical" evidence="11">
    <location>
        <begin position="68"/>
        <end position="93"/>
    </location>
</feature>
<evidence type="ECO:0000313" key="13">
    <source>
        <dbReference type="EMBL" id="KAL1227981.1"/>
    </source>
</evidence>
<dbReference type="Gene3D" id="1.20.1070.10">
    <property type="entry name" value="Rhodopsin 7-helix transmembrane proteins"/>
    <property type="match status" value="1"/>
</dbReference>
<accession>A0ABR3K3H9</accession>
<dbReference type="PANTHER" id="PTHR45695">
    <property type="entry name" value="LEUCOKININ RECEPTOR-RELATED"/>
    <property type="match status" value="1"/>
</dbReference>
<name>A0ABR3K3H9_TRISP</name>
<dbReference type="PROSITE" id="PS50262">
    <property type="entry name" value="G_PROTEIN_RECEP_F1_2"/>
    <property type="match status" value="1"/>
</dbReference>
<dbReference type="PRINTS" id="PR00237">
    <property type="entry name" value="GPCRRHODOPSN"/>
</dbReference>
<dbReference type="InterPro" id="IPR000405">
    <property type="entry name" value="Galanin_rcpt"/>
</dbReference>
<dbReference type="PANTHER" id="PTHR45695:SF34">
    <property type="entry name" value="GALANIN RECEPTOR 2B-LIKE"/>
    <property type="match status" value="1"/>
</dbReference>
<evidence type="ECO:0000313" key="14">
    <source>
        <dbReference type="Proteomes" id="UP001558632"/>
    </source>
</evidence>
<keyword evidence="8 9" id="KW-0807">Transducer</keyword>
<feature type="region of interest" description="Disordered" evidence="10">
    <location>
        <begin position="370"/>
        <end position="396"/>
    </location>
</feature>
<evidence type="ECO:0000256" key="3">
    <source>
        <dbReference type="ARBA" id="ARBA00022989"/>
    </source>
</evidence>
<evidence type="ECO:0000256" key="4">
    <source>
        <dbReference type="ARBA" id="ARBA00023040"/>
    </source>
</evidence>
<evidence type="ECO:0000256" key="7">
    <source>
        <dbReference type="ARBA" id="ARBA00023170"/>
    </source>
</evidence>
<dbReference type="PRINTS" id="PR00663">
    <property type="entry name" value="GALANINR"/>
</dbReference>
<dbReference type="InterPro" id="IPR000276">
    <property type="entry name" value="GPCR_Rhodpsn"/>
</dbReference>
<feature type="transmembrane region" description="Helical" evidence="11">
    <location>
        <begin position="333"/>
        <end position="355"/>
    </location>
</feature>
<keyword evidence="2 9" id="KW-0812">Transmembrane</keyword>
<keyword evidence="4 9" id="KW-0297">G-protein coupled receptor</keyword>
<keyword evidence="5 11" id="KW-0472">Membrane</keyword>
<comment type="caution">
    <text evidence="13">The sequence shown here is derived from an EMBL/GenBank/DDBJ whole genome shotgun (WGS) entry which is preliminary data.</text>
</comment>
<dbReference type="PROSITE" id="PS00237">
    <property type="entry name" value="G_PROTEIN_RECEP_F1_1"/>
    <property type="match status" value="1"/>
</dbReference>
<evidence type="ECO:0000256" key="11">
    <source>
        <dbReference type="SAM" id="Phobius"/>
    </source>
</evidence>